<reference evidence="9 10" key="2">
    <citation type="submission" date="2007-06" db="EMBL/GenBank/DDBJ databases">
        <title>Draft genome sequence of Pseudoflavonifractor capillosus ATCC 29799.</title>
        <authorList>
            <person name="Sudarsanam P."/>
            <person name="Ley R."/>
            <person name="Guruge J."/>
            <person name="Turnbaugh P.J."/>
            <person name="Mahowald M."/>
            <person name="Liep D."/>
            <person name="Gordon J."/>
        </authorList>
    </citation>
    <scope>NUCLEOTIDE SEQUENCE [LARGE SCALE GENOMIC DNA]</scope>
    <source>
        <strain evidence="9 10">ATCC 29799</strain>
    </source>
</reference>
<name>A6NWK0_9FIRM</name>
<evidence type="ECO:0000256" key="3">
    <source>
        <dbReference type="ARBA" id="ARBA00022763"/>
    </source>
</evidence>
<evidence type="ECO:0000256" key="5">
    <source>
        <dbReference type="ARBA" id="ARBA00023124"/>
    </source>
</evidence>
<evidence type="ECO:0000313" key="9">
    <source>
        <dbReference type="EMBL" id="EDM99537.1"/>
    </source>
</evidence>
<sequence>MCGRYQFTAEQCEEIRQIAEAIQRRYGAGAWMPGEIRPSNHAPVLLDGAGGPVPKLMKWGYQLPGTLVINARAETAAEKPLFRDSVRSRRCLIPSTGFYEWDGQKRKYLFTLPREGALYMAGLYDRRGSEECYCILTTAPNASMRPIHDRMPLILTGEQRQRWLADADAATEILTVAPPELTRASAEAQISLW</sequence>
<dbReference type="Proteomes" id="UP000003639">
    <property type="component" value="Unassembled WGS sequence"/>
</dbReference>
<dbReference type="STRING" id="411467.BACCAP_02594"/>
<keyword evidence="7" id="KW-0456">Lyase</keyword>
<evidence type="ECO:0000256" key="7">
    <source>
        <dbReference type="ARBA" id="ARBA00023239"/>
    </source>
</evidence>
<dbReference type="EC" id="3.4.-.-" evidence="8"/>
<keyword evidence="3" id="KW-0227">DNA damage</keyword>
<evidence type="ECO:0000256" key="4">
    <source>
        <dbReference type="ARBA" id="ARBA00022801"/>
    </source>
</evidence>
<dbReference type="InterPro" id="IPR036590">
    <property type="entry name" value="SRAP-like"/>
</dbReference>
<dbReference type="EMBL" id="AAXG02000016">
    <property type="protein sequence ID" value="EDM99537.1"/>
    <property type="molecule type" value="Genomic_DNA"/>
</dbReference>
<organism evidence="9 10">
    <name type="scientific">Pseudoflavonifractor capillosus ATCC 29799</name>
    <dbReference type="NCBI Taxonomy" id="411467"/>
    <lineage>
        <taxon>Bacteria</taxon>
        <taxon>Bacillati</taxon>
        <taxon>Bacillota</taxon>
        <taxon>Clostridia</taxon>
        <taxon>Eubacteriales</taxon>
        <taxon>Oscillospiraceae</taxon>
        <taxon>Pseudoflavonifractor</taxon>
    </lineage>
</organism>
<dbReference type="GO" id="GO:0003697">
    <property type="term" value="F:single-stranded DNA binding"/>
    <property type="evidence" value="ECO:0007669"/>
    <property type="project" value="InterPro"/>
</dbReference>
<dbReference type="AlphaFoldDB" id="A6NWK0"/>
<keyword evidence="2 8" id="KW-0645">Protease</keyword>
<evidence type="ECO:0000256" key="6">
    <source>
        <dbReference type="ARBA" id="ARBA00023125"/>
    </source>
</evidence>
<keyword evidence="4 8" id="KW-0378">Hydrolase</keyword>
<keyword evidence="5" id="KW-0190">Covalent protein-DNA linkage</keyword>
<comment type="caution">
    <text evidence="9">The sequence shown here is derived from an EMBL/GenBank/DDBJ whole genome shotgun (WGS) entry which is preliminary data.</text>
</comment>
<evidence type="ECO:0000313" key="10">
    <source>
        <dbReference type="Proteomes" id="UP000003639"/>
    </source>
</evidence>
<proteinExistence type="inferred from homology"/>
<evidence type="ECO:0000256" key="2">
    <source>
        <dbReference type="ARBA" id="ARBA00022670"/>
    </source>
</evidence>
<dbReference type="OrthoDB" id="9782620at2"/>
<dbReference type="Pfam" id="PF02586">
    <property type="entry name" value="SRAP"/>
    <property type="match status" value="1"/>
</dbReference>
<protein>
    <recommendedName>
        <fullName evidence="8">Abasic site processing protein</fullName>
        <ecNumber evidence="8">3.4.-.-</ecNumber>
    </recommendedName>
</protein>
<evidence type="ECO:0000256" key="1">
    <source>
        <dbReference type="ARBA" id="ARBA00008136"/>
    </source>
</evidence>
<dbReference type="SUPFAM" id="SSF143081">
    <property type="entry name" value="BB1717-like"/>
    <property type="match status" value="1"/>
</dbReference>
<accession>A6NWK0</accession>
<dbReference type="GO" id="GO:0008233">
    <property type="term" value="F:peptidase activity"/>
    <property type="evidence" value="ECO:0007669"/>
    <property type="project" value="UniProtKB-KW"/>
</dbReference>
<dbReference type="Gene3D" id="3.90.1680.10">
    <property type="entry name" value="SOS response associated peptidase-like"/>
    <property type="match status" value="1"/>
</dbReference>
<dbReference type="PANTHER" id="PTHR13604">
    <property type="entry name" value="DC12-RELATED"/>
    <property type="match status" value="1"/>
</dbReference>
<dbReference type="GO" id="GO:0016829">
    <property type="term" value="F:lyase activity"/>
    <property type="evidence" value="ECO:0007669"/>
    <property type="project" value="UniProtKB-KW"/>
</dbReference>
<dbReference type="GO" id="GO:0106300">
    <property type="term" value="P:protein-DNA covalent cross-linking repair"/>
    <property type="evidence" value="ECO:0007669"/>
    <property type="project" value="InterPro"/>
</dbReference>
<gene>
    <name evidence="9" type="ORF">BACCAP_02594</name>
</gene>
<dbReference type="PANTHER" id="PTHR13604:SF0">
    <property type="entry name" value="ABASIC SITE PROCESSING PROTEIN HMCES"/>
    <property type="match status" value="1"/>
</dbReference>
<dbReference type="GO" id="GO:0006508">
    <property type="term" value="P:proteolysis"/>
    <property type="evidence" value="ECO:0007669"/>
    <property type="project" value="UniProtKB-KW"/>
</dbReference>
<dbReference type="RefSeq" id="WP_006573124.1">
    <property type="nucleotide sequence ID" value="NZ_AAXG02000016.1"/>
</dbReference>
<comment type="similarity">
    <text evidence="1 8">Belongs to the SOS response-associated peptidase family.</text>
</comment>
<dbReference type="InterPro" id="IPR003738">
    <property type="entry name" value="SRAP"/>
</dbReference>
<keyword evidence="10" id="KW-1185">Reference proteome</keyword>
<evidence type="ECO:0000256" key="8">
    <source>
        <dbReference type="RuleBase" id="RU364100"/>
    </source>
</evidence>
<keyword evidence="6" id="KW-0238">DNA-binding</keyword>
<dbReference type="eggNOG" id="COG2135">
    <property type="taxonomic scope" value="Bacteria"/>
</dbReference>
<reference evidence="9 10" key="1">
    <citation type="submission" date="2007-04" db="EMBL/GenBank/DDBJ databases">
        <authorList>
            <person name="Fulton L."/>
            <person name="Clifton S."/>
            <person name="Fulton B."/>
            <person name="Xu J."/>
            <person name="Minx P."/>
            <person name="Pepin K.H."/>
            <person name="Johnson M."/>
            <person name="Thiruvilangam P."/>
            <person name="Bhonagiri V."/>
            <person name="Nash W.E."/>
            <person name="Mardis E.R."/>
            <person name="Wilson R.K."/>
        </authorList>
    </citation>
    <scope>NUCLEOTIDE SEQUENCE [LARGE SCALE GENOMIC DNA]</scope>
    <source>
        <strain evidence="9 10">ATCC 29799</strain>
    </source>
</reference>